<dbReference type="RefSeq" id="WP_381169226.1">
    <property type="nucleotide sequence ID" value="NZ_JBHSFK010000031.1"/>
</dbReference>
<dbReference type="InterPro" id="IPR006115">
    <property type="entry name" value="6PGDH_NADP-bd"/>
</dbReference>
<dbReference type="InterPro" id="IPR036291">
    <property type="entry name" value="NAD(P)-bd_dom_sf"/>
</dbReference>
<evidence type="ECO:0000313" key="4">
    <source>
        <dbReference type="EMBL" id="MFC4505154.1"/>
    </source>
</evidence>
<organism evidence="4 5">
    <name type="scientific">Streptomyces vulcanius</name>
    <dbReference type="NCBI Taxonomy" id="1441876"/>
    <lineage>
        <taxon>Bacteria</taxon>
        <taxon>Bacillati</taxon>
        <taxon>Actinomycetota</taxon>
        <taxon>Actinomycetes</taxon>
        <taxon>Kitasatosporales</taxon>
        <taxon>Streptomycetaceae</taxon>
        <taxon>Streptomyces</taxon>
    </lineage>
</organism>
<reference evidence="5" key="1">
    <citation type="journal article" date="2019" name="Int. J. Syst. Evol. Microbiol.">
        <title>The Global Catalogue of Microorganisms (GCM) 10K type strain sequencing project: providing services to taxonomists for standard genome sequencing and annotation.</title>
        <authorList>
            <consortium name="The Broad Institute Genomics Platform"/>
            <consortium name="The Broad Institute Genome Sequencing Center for Infectious Disease"/>
            <person name="Wu L."/>
            <person name="Ma J."/>
        </authorList>
    </citation>
    <scope>NUCLEOTIDE SEQUENCE [LARGE SCALE GENOMIC DNA]</scope>
    <source>
        <strain evidence="5">CGMCC 4.7177</strain>
    </source>
</reference>
<comment type="caution">
    <text evidence="4">The sequence shown here is derived from an EMBL/GenBank/DDBJ whole genome shotgun (WGS) entry which is preliminary data.</text>
</comment>
<accession>A0ABV9AZ82</accession>
<keyword evidence="5" id="KW-1185">Reference proteome</keyword>
<dbReference type="SUPFAM" id="SSF51735">
    <property type="entry name" value="NAD(P)-binding Rossmann-fold domains"/>
    <property type="match status" value="1"/>
</dbReference>
<gene>
    <name evidence="4" type="ORF">ACFPIH_37705</name>
</gene>
<proteinExistence type="predicted"/>
<feature type="domain" description="6-phosphogluconate dehydrogenase NADP-binding" evidence="3">
    <location>
        <begin position="5"/>
        <end position="78"/>
    </location>
</feature>
<dbReference type="PANTHER" id="PTHR22981:SF7">
    <property type="entry name" value="3-HYDROXYISOBUTYRATE DEHYDROGENASE, MITOCHONDRIAL"/>
    <property type="match status" value="1"/>
</dbReference>
<dbReference type="Gene3D" id="3.40.50.720">
    <property type="entry name" value="NAD(P)-binding Rossmann-like Domain"/>
    <property type="match status" value="1"/>
</dbReference>
<keyword evidence="1" id="KW-0560">Oxidoreductase</keyword>
<dbReference type="Proteomes" id="UP001595839">
    <property type="component" value="Unassembled WGS sequence"/>
</dbReference>
<protein>
    <submittedName>
        <fullName evidence="4">NAD(P)-binding domain-containing protein</fullName>
    </submittedName>
</protein>
<dbReference type="PANTHER" id="PTHR22981">
    <property type="entry name" value="3-HYDROXYISOBUTYRATE DEHYDROGENASE-RELATED"/>
    <property type="match status" value="1"/>
</dbReference>
<dbReference type="Pfam" id="PF03446">
    <property type="entry name" value="NAD_binding_2"/>
    <property type="match status" value="1"/>
</dbReference>
<evidence type="ECO:0000256" key="1">
    <source>
        <dbReference type="ARBA" id="ARBA00023002"/>
    </source>
</evidence>
<keyword evidence="2" id="KW-0520">NAD</keyword>
<dbReference type="EMBL" id="JBHSFK010000031">
    <property type="protein sequence ID" value="MFC4505154.1"/>
    <property type="molecule type" value="Genomic_DNA"/>
</dbReference>
<sequence>MICLICLIGAGRMGGPVCGNLARAGYRVRVYDIRPECRETVLSYGAEWSDSAVAAAAGADVLPTVLPGPAQVTAAVDDAVP</sequence>
<name>A0ABV9AZ82_9ACTN</name>
<evidence type="ECO:0000259" key="3">
    <source>
        <dbReference type="Pfam" id="PF03446"/>
    </source>
</evidence>
<evidence type="ECO:0000256" key="2">
    <source>
        <dbReference type="ARBA" id="ARBA00023027"/>
    </source>
</evidence>
<evidence type="ECO:0000313" key="5">
    <source>
        <dbReference type="Proteomes" id="UP001595839"/>
    </source>
</evidence>